<evidence type="ECO:0000313" key="3">
    <source>
        <dbReference type="EMBL" id="EST44146.1"/>
    </source>
</evidence>
<evidence type="ECO:0000256" key="1">
    <source>
        <dbReference type="SAM" id="MobiDB-lite"/>
    </source>
</evidence>
<evidence type="ECO:0000256" key="2">
    <source>
        <dbReference type="SAM" id="Phobius"/>
    </source>
</evidence>
<feature type="transmembrane region" description="Helical" evidence="2">
    <location>
        <begin position="162"/>
        <end position="182"/>
    </location>
</feature>
<keyword evidence="5" id="KW-1185">Reference proteome</keyword>
<keyword evidence="2 3" id="KW-0812">Transmembrane</keyword>
<accession>V6LK78</accession>
<dbReference type="AlphaFoldDB" id="V6LK78"/>
<gene>
    <name evidence="3" type="ORF">SS50377_16047</name>
    <name evidence="4" type="ORF">SS50377_23844</name>
</gene>
<evidence type="ECO:0000313" key="4">
    <source>
        <dbReference type="EMBL" id="KAH0573909.1"/>
    </source>
</evidence>
<proteinExistence type="predicted"/>
<reference evidence="3 4" key="1">
    <citation type="journal article" date="2014" name="PLoS Genet.">
        <title>The Genome of Spironucleus salmonicida Highlights a Fish Pathogen Adapted to Fluctuating Environments.</title>
        <authorList>
            <person name="Xu F."/>
            <person name="Jerlstrom-Hultqvist J."/>
            <person name="Einarsson E."/>
            <person name="Astvaldsson A."/>
            <person name="Svard S.G."/>
            <person name="Andersson J.O."/>
        </authorList>
    </citation>
    <scope>NUCLEOTIDE SEQUENCE</scope>
    <source>
        <strain evidence="4">ATCC 50377</strain>
    </source>
</reference>
<dbReference type="EMBL" id="AUWU02000004">
    <property type="protein sequence ID" value="KAH0573909.1"/>
    <property type="molecule type" value="Genomic_DNA"/>
</dbReference>
<reference evidence="4" key="2">
    <citation type="submission" date="2020-12" db="EMBL/GenBank/DDBJ databases">
        <title>New Spironucleus salmonicida genome in near-complete chromosomes.</title>
        <authorList>
            <person name="Xu F."/>
            <person name="Kurt Z."/>
            <person name="Jimenez-Gonzalez A."/>
            <person name="Astvaldsson A."/>
            <person name="Andersson J.O."/>
            <person name="Svard S.G."/>
        </authorList>
    </citation>
    <scope>NUCLEOTIDE SEQUENCE</scope>
    <source>
        <strain evidence="4">ATCC 50377</strain>
    </source>
</reference>
<feature type="transmembrane region" description="Helical" evidence="2">
    <location>
        <begin position="203"/>
        <end position="219"/>
    </location>
</feature>
<dbReference type="VEuPathDB" id="GiardiaDB:SS50377_23844"/>
<dbReference type="EMBL" id="KI546126">
    <property type="protein sequence ID" value="EST44146.1"/>
    <property type="molecule type" value="Genomic_DNA"/>
</dbReference>
<feature type="transmembrane region" description="Helical" evidence="2">
    <location>
        <begin position="134"/>
        <end position="156"/>
    </location>
</feature>
<evidence type="ECO:0000313" key="5">
    <source>
        <dbReference type="Proteomes" id="UP000018208"/>
    </source>
</evidence>
<keyword evidence="2" id="KW-1133">Transmembrane helix</keyword>
<dbReference type="Proteomes" id="UP000018208">
    <property type="component" value="Unassembled WGS sequence"/>
</dbReference>
<protein>
    <submittedName>
        <fullName evidence="3">Transmembrane domain-containing protein</fullName>
    </submittedName>
</protein>
<sequence length="256" mass="29047">MDIDMDEPQMDESRPSITQNMPVQSKIQQLVFNEPQSPEIETLNLQPQTSSQPPIFFDPNANKKTKHSLFNKNNNVEPLKPTNSFITPNINSQDPIDSTITYTAPKSSTKYYHEDDNINYDDKFPITSDKMSKFVSTVVIISSACLAIGFFIPIFAVPITYSLFWTAFFFVSIHVSVIIASCKAKHFYHWCHKNCRVLIRRQYLLFIQAICIQLYPFYFQTNIIGMVVGSALILLGAFFTALGLIGLVVGAIKNRV</sequence>
<organism evidence="3">
    <name type="scientific">Spironucleus salmonicida</name>
    <dbReference type="NCBI Taxonomy" id="348837"/>
    <lineage>
        <taxon>Eukaryota</taxon>
        <taxon>Metamonada</taxon>
        <taxon>Diplomonadida</taxon>
        <taxon>Hexamitidae</taxon>
        <taxon>Hexamitinae</taxon>
        <taxon>Spironucleus</taxon>
    </lineage>
</organism>
<feature type="transmembrane region" description="Helical" evidence="2">
    <location>
        <begin position="231"/>
        <end position="252"/>
    </location>
</feature>
<keyword evidence="2" id="KW-0472">Membrane</keyword>
<feature type="region of interest" description="Disordered" evidence="1">
    <location>
        <begin position="1"/>
        <end position="20"/>
    </location>
</feature>
<name>V6LK78_9EUKA</name>
<feature type="compositionally biased region" description="Acidic residues" evidence="1">
    <location>
        <begin position="1"/>
        <end position="10"/>
    </location>
</feature>